<proteinExistence type="inferred from homology"/>
<dbReference type="RefSeq" id="XP_041545585.1">
    <property type="nucleotide sequence ID" value="XM_041692173.1"/>
</dbReference>
<keyword evidence="4" id="KW-0732">Signal</keyword>
<feature type="signal peptide" evidence="4">
    <location>
        <begin position="1"/>
        <end position="20"/>
    </location>
</feature>
<dbReference type="EC" id="3.1.3.8" evidence="2"/>
<evidence type="ECO:0000256" key="3">
    <source>
        <dbReference type="ARBA" id="ARBA00022801"/>
    </source>
</evidence>
<dbReference type="InterPro" id="IPR029033">
    <property type="entry name" value="His_PPase_superfam"/>
</dbReference>
<dbReference type="EMBL" id="AP024430">
    <property type="protein sequence ID" value="BCS01823.1"/>
    <property type="molecule type" value="Genomic_DNA"/>
</dbReference>
<dbReference type="Gene3D" id="3.40.50.1240">
    <property type="entry name" value="Phosphoglycerate mutase-like"/>
    <property type="match status" value="1"/>
</dbReference>
<organism evidence="6 7">
    <name type="scientific">Aspergillus kawachii</name>
    <name type="common">White koji mold</name>
    <name type="synonym">Aspergillus awamori var. kawachi</name>
    <dbReference type="NCBI Taxonomy" id="1069201"/>
    <lineage>
        <taxon>Eukaryota</taxon>
        <taxon>Fungi</taxon>
        <taxon>Dikarya</taxon>
        <taxon>Ascomycota</taxon>
        <taxon>Pezizomycotina</taxon>
        <taxon>Eurotiomycetes</taxon>
        <taxon>Eurotiomycetidae</taxon>
        <taxon>Eurotiales</taxon>
        <taxon>Aspergillaceae</taxon>
        <taxon>Aspergillus</taxon>
        <taxon>Aspergillus subgen. Circumdati</taxon>
    </lineage>
</organism>
<evidence type="ECO:0000313" key="6">
    <source>
        <dbReference type="EMBL" id="GAT29130.1"/>
    </source>
</evidence>
<dbReference type="CDD" id="cd07061">
    <property type="entry name" value="HP_HAP_like"/>
    <property type="match status" value="1"/>
</dbReference>
<dbReference type="PANTHER" id="PTHR20963">
    <property type="entry name" value="MULTIPLE INOSITOL POLYPHOSPHATE PHOSPHATASE-RELATED"/>
    <property type="match status" value="1"/>
</dbReference>
<dbReference type="InterPro" id="IPR033379">
    <property type="entry name" value="Acid_Pase_AS"/>
</dbReference>
<dbReference type="Pfam" id="PF00328">
    <property type="entry name" value="His_Phos_2"/>
    <property type="match status" value="1"/>
</dbReference>
<sequence length="578" mass="65700">MGFHICWPILPLLLVSHVSANDQYVIGVAPTTTEPEWFKTRPQSFQGVRLSLFACSINSSGYTATGAAPFLAQTNPAPFGNPATYTANHPLETSQPIHGAKDRNIFHHMGILSPYYPRSDGFGVDEYPRPQGSNITQMHMLHRHGSRYPNKDEGDDFANWAKTLTNATSHGAIFHDELSFIHNWTYTLGANILTLRGREDLLESGILNFFNYGHLYTPGTKIVARTTTQDRMLKSAENFLAGFFHLDWDEHVNLLAMIEEQNFNTSLQAKNACPNAMNISFDDYVSNTVTKWKSHYLAHRTHHLNHLSTNYHWTTNDTFTAQTLCAYETVALGYSPWCALFTFPEWEGFSYTYDLTFGGNAGFQCPISRAMGITWVEEFLARVENRSFSTEGSSSAANLTLNTNPITFPTNQSLYFDFVHDKILLGVLTAFGLRQFADLPFPEYTSDVNDVKLPRLHDFQTAKIIPFAGRLNIEIIRAPHKINPNRTHDPHQDTYMKDTQETGYVHFLLNQRTVPLHQSLPECPFRSDGWCELDAFLRAQRDSLRKAEYDFTCVGEWDLGEFGEVQDGVPVRKRRLRL</sequence>
<keyword evidence="8" id="KW-1185">Reference proteome</keyword>
<dbReference type="GO" id="GO:0016158">
    <property type="term" value="F:inositol hexakisphosphate 3-phosphatase activity"/>
    <property type="evidence" value="ECO:0007669"/>
    <property type="project" value="UniProtKB-EC"/>
</dbReference>
<dbReference type="VEuPathDB" id="FungiDB:ASPFODRAFT_218910"/>
<dbReference type="InterPro" id="IPR000560">
    <property type="entry name" value="His_Pase_clade-2"/>
</dbReference>
<dbReference type="KEGG" id="aluc:AKAW2_60087S"/>
<dbReference type="PROSITE" id="PS00616">
    <property type="entry name" value="HIS_ACID_PHOSPHAT_1"/>
    <property type="match status" value="1"/>
</dbReference>
<dbReference type="Proteomes" id="UP000661280">
    <property type="component" value="Chromosome 6"/>
</dbReference>
<protein>
    <recommendedName>
        <fullName evidence="2">3-phytase</fullName>
        <ecNumber evidence="2">3.1.3.8</ecNumber>
    </recommendedName>
</protein>
<dbReference type="GO" id="GO:0003993">
    <property type="term" value="F:acid phosphatase activity"/>
    <property type="evidence" value="ECO:0007669"/>
    <property type="project" value="TreeGrafter"/>
</dbReference>
<reference evidence="6 7" key="1">
    <citation type="journal article" date="2016" name="DNA Res.">
        <title>Genome sequence of Aspergillus luchuensis NBRC 4314.</title>
        <authorList>
            <person name="Yamada O."/>
            <person name="Machida M."/>
            <person name="Hosoyama A."/>
            <person name="Goto M."/>
            <person name="Takahashi T."/>
            <person name="Futagami T."/>
            <person name="Yamagata Y."/>
            <person name="Takeuchi M."/>
            <person name="Kobayashi T."/>
            <person name="Koike H."/>
            <person name="Abe K."/>
            <person name="Asai K."/>
            <person name="Arita M."/>
            <person name="Fujita N."/>
            <person name="Fukuda K."/>
            <person name="Higa K."/>
            <person name="Horikawa H."/>
            <person name="Ishikawa T."/>
            <person name="Jinno K."/>
            <person name="Kato Y."/>
            <person name="Kirimura K."/>
            <person name="Mizutani O."/>
            <person name="Nakasone K."/>
            <person name="Sano M."/>
            <person name="Shiraishi Y."/>
            <person name="Tsukahara M."/>
            <person name="Gomi K."/>
        </authorList>
    </citation>
    <scope>NUCLEOTIDE SEQUENCE [LARGE SCALE GENOMIC DNA]</scope>
    <source>
        <strain evidence="6 7">RIB 2604</strain>
    </source>
</reference>
<evidence type="ECO:0000256" key="1">
    <source>
        <dbReference type="ARBA" id="ARBA00005375"/>
    </source>
</evidence>
<keyword evidence="3" id="KW-0378">Hydrolase</keyword>
<evidence type="ECO:0000313" key="7">
    <source>
        <dbReference type="Proteomes" id="UP000075230"/>
    </source>
</evidence>
<name>A0A146FTL9_ASPKA</name>
<dbReference type="PANTHER" id="PTHR20963:SF43">
    <property type="entry name" value="PUTATIVE (AFU_ORTHOLOGUE AFUA_7G01240)-RELATED"/>
    <property type="match status" value="1"/>
</dbReference>
<dbReference type="GeneID" id="64963144"/>
<evidence type="ECO:0000313" key="8">
    <source>
        <dbReference type="Proteomes" id="UP000661280"/>
    </source>
</evidence>
<dbReference type="EMBL" id="BCWF01000027">
    <property type="protein sequence ID" value="GAT29130.1"/>
    <property type="molecule type" value="Genomic_DNA"/>
</dbReference>
<dbReference type="SUPFAM" id="SSF53254">
    <property type="entry name" value="Phosphoglycerate mutase-like"/>
    <property type="match status" value="1"/>
</dbReference>
<evidence type="ECO:0000256" key="4">
    <source>
        <dbReference type="SAM" id="SignalP"/>
    </source>
</evidence>
<reference evidence="7" key="2">
    <citation type="submission" date="2016-02" db="EMBL/GenBank/DDBJ databases">
        <title>Genome sequencing of Aspergillus luchuensis NBRC 4314.</title>
        <authorList>
            <person name="Yamada O."/>
        </authorList>
    </citation>
    <scope>NUCLEOTIDE SEQUENCE [LARGE SCALE GENOMIC DNA]</scope>
    <source>
        <strain evidence="7">RIB 2604</strain>
    </source>
</reference>
<gene>
    <name evidence="5" type="ORF">AKAW2_60087S</name>
    <name evidence="6" type="ORF">RIB2604_02801030</name>
</gene>
<comment type="similarity">
    <text evidence="1">Belongs to the histidine acid phosphatase family.</text>
</comment>
<feature type="chain" id="PRO_5042682585" description="3-phytase" evidence="4">
    <location>
        <begin position="21"/>
        <end position="578"/>
    </location>
</feature>
<dbReference type="AlphaFoldDB" id="A0A146FTL9"/>
<reference evidence="5" key="4">
    <citation type="submission" date="2021-02" db="EMBL/GenBank/DDBJ databases">
        <title>Aspergillus luchuensis mut. kawachii IFO 4304 genome sequence.</title>
        <authorList>
            <person name="Mori K."/>
            <person name="Kadooka C."/>
            <person name="Goto M."/>
            <person name="Futagami T."/>
        </authorList>
    </citation>
    <scope>NUCLEOTIDE SEQUENCE</scope>
    <source>
        <strain evidence="5">IFO 4308</strain>
    </source>
</reference>
<evidence type="ECO:0000256" key="2">
    <source>
        <dbReference type="ARBA" id="ARBA00012632"/>
    </source>
</evidence>
<reference evidence="5" key="3">
    <citation type="submission" date="2021-01" db="EMBL/GenBank/DDBJ databases">
        <authorList>
            <consortium name="Aspergillus luchuensis mut. kawachii IFO 4304 genome sequencing consortium"/>
            <person name="Kazuki M."/>
            <person name="Futagami T."/>
        </authorList>
    </citation>
    <scope>NUCLEOTIDE SEQUENCE</scope>
    <source>
        <strain evidence="5">IFO 4308</strain>
    </source>
</reference>
<dbReference type="Proteomes" id="UP000075230">
    <property type="component" value="Unassembled WGS sequence"/>
</dbReference>
<dbReference type="OrthoDB" id="6509975at2759"/>
<accession>A0A146FTL9</accession>
<evidence type="ECO:0000313" key="5">
    <source>
        <dbReference type="EMBL" id="BCS01823.1"/>
    </source>
</evidence>